<protein>
    <submittedName>
        <fullName evidence="1">Thermostable hemolysin delta-VPH</fullName>
    </submittedName>
</protein>
<gene>
    <name evidence="1" type="ORF">GCM10007414_00650</name>
</gene>
<evidence type="ECO:0000313" key="1">
    <source>
        <dbReference type="EMBL" id="GGA91900.1"/>
    </source>
</evidence>
<organism evidence="1 2">
    <name type="scientific">Agarivorans gilvus</name>
    <dbReference type="NCBI Taxonomy" id="680279"/>
    <lineage>
        <taxon>Bacteria</taxon>
        <taxon>Pseudomonadati</taxon>
        <taxon>Pseudomonadota</taxon>
        <taxon>Gammaproteobacteria</taxon>
        <taxon>Alteromonadales</taxon>
        <taxon>Alteromonadaceae</taxon>
        <taxon>Agarivorans</taxon>
    </lineage>
</organism>
<comment type="caution">
    <text evidence="1">The sequence shown here is derived from an EMBL/GenBank/DDBJ whole genome shotgun (WGS) entry which is preliminary data.</text>
</comment>
<sequence length="203" mass="22910">MKYPESKAATSSQLSIVGPDHPMWQNVVTHVQQRYQLAFMANVKQSMPAYLALIDNNAILSVCGFRAAENEALYLEQYLERPAEQHVAELFNCSLSRANLVEFGHLASFTKGLSPLHFYLIAELLVEQGFEWCIFTATDPLHALMMRLGLEPKLIAEASPTKIIDAQNIWGSYYETHPKVYAGSLSKGLQRLRLLQQLKQKQA</sequence>
<evidence type="ECO:0000313" key="2">
    <source>
        <dbReference type="Proteomes" id="UP000651977"/>
    </source>
</evidence>
<dbReference type="EMBL" id="BMDY01000001">
    <property type="protein sequence ID" value="GGA91900.1"/>
    <property type="molecule type" value="Genomic_DNA"/>
</dbReference>
<dbReference type="RefSeq" id="WP_055731684.1">
    <property type="nucleotide sequence ID" value="NZ_BMDY01000001.1"/>
</dbReference>
<dbReference type="Proteomes" id="UP000651977">
    <property type="component" value="Unassembled WGS sequence"/>
</dbReference>
<name>A0ABQ1HVX8_9ALTE</name>
<reference evidence="2" key="1">
    <citation type="journal article" date="2019" name="Int. J. Syst. Evol. Microbiol.">
        <title>The Global Catalogue of Microorganisms (GCM) 10K type strain sequencing project: providing services to taxonomists for standard genome sequencing and annotation.</title>
        <authorList>
            <consortium name="The Broad Institute Genomics Platform"/>
            <consortium name="The Broad Institute Genome Sequencing Center for Infectious Disease"/>
            <person name="Wu L."/>
            <person name="Ma J."/>
        </authorList>
    </citation>
    <scope>NUCLEOTIDE SEQUENCE [LARGE SCALE GENOMIC DNA]</scope>
    <source>
        <strain evidence="2">CGMCC 1.10131</strain>
    </source>
</reference>
<dbReference type="InterPro" id="IPR022050">
    <property type="entry name" value="T_hemolysin"/>
</dbReference>
<proteinExistence type="predicted"/>
<dbReference type="Pfam" id="PF12261">
    <property type="entry name" value="T_hemolysin"/>
    <property type="match status" value="1"/>
</dbReference>
<accession>A0ABQ1HVX8</accession>
<keyword evidence="2" id="KW-1185">Reference proteome</keyword>